<dbReference type="EMBL" id="GL379791">
    <property type="protein sequence ID" value="EGT51960.1"/>
    <property type="molecule type" value="Genomic_DNA"/>
</dbReference>
<dbReference type="InParanoid" id="G0MEA9"/>
<dbReference type="eggNOG" id="ENOG502TI5M">
    <property type="taxonomic scope" value="Eukaryota"/>
</dbReference>
<dbReference type="HOGENOM" id="CLU_051408_0_0_1"/>
<protein>
    <submittedName>
        <fullName evidence="2">Uncharacterized protein</fullName>
    </submittedName>
</protein>
<evidence type="ECO:0000313" key="2">
    <source>
        <dbReference type="EMBL" id="EGT51960.1"/>
    </source>
</evidence>
<evidence type="ECO:0000256" key="1">
    <source>
        <dbReference type="SAM" id="MobiDB-lite"/>
    </source>
</evidence>
<name>G0MEA9_CAEBE</name>
<accession>G0MEA9</accession>
<dbReference type="AlphaFoldDB" id="G0MEA9"/>
<dbReference type="Proteomes" id="UP000008068">
    <property type="component" value="Unassembled WGS sequence"/>
</dbReference>
<dbReference type="OrthoDB" id="5829295at2759"/>
<proteinExistence type="predicted"/>
<reference evidence="3" key="1">
    <citation type="submission" date="2011-07" db="EMBL/GenBank/DDBJ databases">
        <authorList>
            <consortium name="Caenorhabditis brenneri Sequencing and Analysis Consortium"/>
            <person name="Wilson R.K."/>
        </authorList>
    </citation>
    <scope>NUCLEOTIDE SEQUENCE [LARGE SCALE GENOMIC DNA]</scope>
    <source>
        <strain evidence="3">PB2801</strain>
    </source>
</reference>
<feature type="compositionally biased region" description="Polar residues" evidence="1">
    <location>
        <begin position="140"/>
        <end position="149"/>
    </location>
</feature>
<dbReference type="FunCoup" id="G0MEA9">
    <property type="interactions" value="1071"/>
</dbReference>
<evidence type="ECO:0000313" key="3">
    <source>
        <dbReference type="Proteomes" id="UP000008068"/>
    </source>
</evidence>
<gene>
    <name evidence="2" type="ORF">CAEBREN_32764</name>
</gene>
<organism evidence="3">
    <name type="scientific">Caenorhabditis brenneri</name>
    <name type="common">Nematode worm</name>
    <dbReference type="NCBI Taxonomy" id="135651"/>
    <lineage>
        <taxon>Eukaryota</taxon>
        <taxon>Metazoa</taxon>
        <taxon>Ecdysozoa</taxon>
        <taxon>Nematoda</taxon>
        <taxon>Chromadorea</taxon>
        <taxon>Rhabditida</taxon>
        <taxon>Rhabditina</taxon>
        <taxon>Rhabditomorpha</taxon>
        <taxon>Rhabditoidea</taxon>
        <taxon>Rhabditidae</taxon>
        <taxon>Peloderinae</taxon>
        <taxon>Caenorhabditis</taxon>
    </lineage>
</organism>
<feature type="region of interest" description="Disordered" evidence="1">
    <location>
        <begin position="128"/>
        <end position="158"/>
    </location>
</feature>
<keyword evidence="3" id="KW-1185">Reference proteome</keyword>
<sequence>MIFYYSNVPPKTSSVTMTLPRSKTNNKQQIDALKEPLYNTDYDSVKDKFILRCNTVLQFFTEKGSVTFTELQEKFSEVSNESFKSQFLRIKANDPDYAITSIVDNAFLPKHDCFLEYGSNSEPYISFKPKDLSRPKKKNVPSTSNSVENTPALGENKNREQNPIQRDLMPYTYEMFSEPIFLSWCEEAREYNRKRFIDFMKIAKDAPPKDTEVQKKARHLAQEFWAQKLRFFPHIMYLLRQLSIKKPNGFHLNNFEEEMEAVIPDSWRIIREDLCFENLETGPTDVMSLNLLMGCDEDDAGMMVVNKAVDYLGFHEIRDHEVSMIYHYLSSTRHPKTTKSIHTFMCDDYPGWKNFYNENSSMKRIEDICRKNDKMFGMQDNKHFAKSHAYKIPVPMSFSPFLVHKGMGIS</sequence>